<dbReference type="Gene3D" id="3.40.50.300">
    <property type="entry name" value="P-loop containing nucleotide triphosphate hydrolases"/>
    <property type="match status" value="1"/>
</dbReference>
<evidence type="ECO:0000256" key="1">
    <source>
        <dbReference type="ARBA" id="ARBA00022741"/>
    </source>
</evidence>
<keyword evidence="1" id="KW-0547">Nucleotide-binding</keyword>
<dbReference type="EMBL" id="FOJX01000002">
    <property type="protein sequence ID" value="SFA82387.1"/>
    <property type="molecule type" value="Genomic_DNA"/>
</dbReference>
<gene>
    <name evidence="7" type="ORF">SAMN05216587_10236</name>
</gene>
<keyword evidence="3" id="KW-1133">Transmembrane helix</keyword>
<dbReference type="GO" id="GO:0030488">
    <property type="term" value="P:tRNA methylation"/>
    <property type="evidence" value="ECO:0007669"/>
    <property type="project" value="TreeGrafter"/>
</dbReference>
<dbReference type="CDD" id="cd00880">
    <property type="entry name" value="Era_like"/>
    <property type="match status" value="1"/>
</dbReference>
<dbReference type="InterPro" id="IPR005225">
    <property type="entry name" value="Small_GTP-bd"/>
</dbReference>
<dbReference type="Pfam" id="PF18128">
    <property type="entry name" value="HydF_dimer"/>
    <property type="match status" value="1"/>
</dbReference>
<dbReference type="InterPro" id="IPR023873">
    <property type="entry name" value="FeFe-hyd_GTPase_HydF"/>
</dbReference>
<keyword evidence="2" id="KW-0342">GTP-binding</keyword>
<dbReference type="GO" id="GO:0005737">
    <property type="term" value="C:cytoplasm"/>
    <property type="evidence" value="ECO:0007669"/>
    <property type="project" value="TreeGrafter"/>
</dbReference>
<feature type="transmembrane region" description="Helical" evidence="3">
    <location>
        <begin position="378"/>
        <end position="397"/>
    </location>
</feature>
<dbReference type="RefSeq" id="WP_074813265.1">
    <property type="nucleotide sequence ID" value="NZ_FOJX01000002.1"/>
</dbReference>
<dbReference type="Gene3D" id="3.40.50.11410">
    <property type="match status" value="1"/>
</dbReference>
<feature type="domain" description="Hydrogen maturase F tetramerization" evidence="6">
    <location>
        <begin position="282"/>
        <end position="395"/>
    </location>
</feature>
<evidence type="ECO:0000313" key="7">
    <source>
        <dbReference type="EMBL" id="SFA82387.1"/>
    </source>
</evidence>
<dbReference type="InterPro" id="IPR006073">
    <property type="entry name" value="GTP-bd"/>
</dbReference>
<protein>
    <submittedName>
        <fullName evidence="7">Iron-only hydrogenase maturation protein HydF</fullName>
    </submittedName>
</protein>
<organism evidence="7 8">
    <name type="scientific">Selenomonas ruminantium</name>
    <dbReference type="NCBI Taxonomy" id="971"/>
    <lineage>
        <taxon>Bacteria</taxon>
        <taxon>Bacillati</taxon>
        <taxon>Bacillota</taxon>
        <taxon>Negativicutes</taxon>
        <taxon>Selenomonadales</taxon>
        <taxon>Selenomonadaceae</taxon>
        <taxon>Selenomonas</taxon>
    </lineage>
</organism>
<evidence type="ECO:0000313" key="8">
    <source>
        <dbReference type="Proteomes" id="UP000183843"/>
    </source>
</evidence>
<evidence type="ECO:0000259" key="4">
    <source>
        <dbReference type="Pfam" id="PF01926"/>
    </source>
</evidence>
<dbReference type="InterPro" id="IPR040644">
    <property type="entry name" value="HydF_tetramer"/>
</dbReference>
<dbReference type="Proteomes" id="UP000183843">
    <property type="component" value="Unassembled WGS sequence"/>
</dbReference>
<reference evidence="7 8" key="1">
    <citation type="submission" date="2016-10" db="EMBL/GenBank/DDBJ databases">
        <authorList>
            <person name="de Groot N.N."/>
        </authorList>
    </citation>
    <scope>NUCLEOTIDE SEQUENCE [LARGE SCALE GENOMIC DNA]</scope>
    <source>
        <strain evidence="7 8">L14</strain>
    </source>
</reference>
<keyword evidence="3" id="KW-0812">Transmembrane</keyword>
<evidence type="ECO:0000256" key="3">
    <source>
        <dbReference type="SAM" id="Phobius"/>
    </source>
</evidence>
<dbReference type="NCBIfam" id="TIGR00231">
    <property type="entry name" value="small_GTP"/>
    <property type="match status" value="1"/>
</dbReference>
<dbReference type="SUPFAM" id="SSF52540">
    <property type="entry name" value="P-loop containing nucleoside triphosphate hydrolases"/>
    <property type="match status" value="1"/>
</dbReference>
<evidence type="ECO:0000259" key="6">
    <source>
        <dbReference type="Pfam" id="PF18133"/>
    </source>
</evidence>
<dbReference type="NCBIfam" id="TIGR03918">
    <property type="entry name" value="GTP_HydF"/>
    <property type="match status" value="1"/>
</dbReference>
<keyword evidence="3" id="KW-0472">Membrane</keyword>
<evidence type="ECO:0000259" key="5">
    <source>
        <dbReference type="Pfam" id="PF18128"/>
    </source>
</evidence>
<proteinExistence type="predicted"/>
<dbReference type="GO" id="GO:0005525">
    <property type="term" value="F:GTP binding"/>
    <property type="evidence" value="ECO:0007669"/>
    <property type="project" value="UniProtKB-KW"/>
</dbReference>
<dbReference type="AlphaFoldDB" id="A0A1I0W239"/>
<dbReference type="Gene3D" id="3.40.50.11420">
    <property type="match status" value="1"/>
</dbReference>
<evidence type="ECO:0000256" key="2">
    <source>
        <dbReference type="ARBA" id="ARBA00023134"/>
    </source>
</evidence>
<dbReference type="Pfam" id="PF18133">
    <property type="entry name" value="HydF_tetramer"/>
    <property type="match status" value="1"/>
</dbReference>
<dbReference type="PANTHER" id="PTHR42714:SF6">
    <property type="entry name" value="TRANSLATION INITIATION FACTOR IF-2"/>
    <property type="match status" value="1"/>
</dbReference>
<dbReference type="InterPro" id="IPR041606">
    <property type="entry name" value="HydF_dimer"/>
</dbReference>
<dbReference type="Pfam" id="PF01926">
    <property type="entry name" value="MMR_HSR1"/>
    <property type="match status" value="1"/>
</dbReference>
<dbReference type="InterPro" id="IPR027417">
    <property type="entry name" value="P-loop_NTPase"/>
</dbReference>
<dbReference type="GO" id="GO:0002098">
    <property type="term" value="P:tRNA wobble uridine modification"/>
    <property type="evidence" value="ECO:0007669"/>
    <property type="project" value="TreeGrafter"/>
</dbReference>
<feature type="domain" description="Hydrogen maturase F dimerization" evidence="5">
    <location>
        <begin position="181"/>
        <end position="278"/>
    </location>
</feature>
<name>A0A1I0W239_SELRU</name>
<feature type="domain" description="G" evidence="4">
    <location>
        <begin position="14"/>
        <end position="124"/>
    </location>
</feature>
<dbReference type="PANTHER" id="PTHR42714">
    <property type="entry name" value="TRNA MODIFICATION GTPASE GTPBP3"/>
    <property type="match status" value="1"/>
</dbReference>
<sequence length="406" mass="44420">MTLNDTTRGNRLHIGLFGRRNAGKSSLINALTGQSVATVSAVPGTTTDPVYKAMELHGVGPVVFIDTAGFDDEGELGQLRVEKTEQAARETDIALLLFSGLDMAEELKWLAIFRRQKTPVILVVSCTDEREAAGEALAKAVEEATGVCPLQVSAVKKQGLEELRQELIRVLPEDYEQLSITGDLCQAGDLVLLVMPQDIQAPKGRLILPQVQTLRELLDKGCQVLCCTTDRLQETLARFKEPPQLIITDSQAFKEVYPLKPQGTLLTSFSVLFAAFKGDMDYFLAGAEKLLQLKESANVLIAEACTHKPLQEDIGRVKLPRLLRKKIGDGLQIDIVSGKDFPQDLRGFDIVIHCGACMFNRKLVLSRVKACREQGVSMTNYGLAIAALLGILSRVALPNGTKYAKM</sequence>
<accession>A0A1I0W239</accession>